<dbReference type="EMBL" id="GGEC01078567">
    <property type="protein sequence ID" value="MBX59051.1"/>
    <property type="molecule type" value="Transcribed_RNA"/>
</dbReference>
<name>A0A2P2PWD9_RHIMU</name>
<organism evidence="1">
    <name type="scientific">Rhizophora mucronata</name>
    <name type="common">Asiatic mangrove</name>
    <dbReference type="NCBI Taxonomy" id="61149"/>
    <lineage>
        <taxon>Eukaryota</taxon>
        <taxon>Viridiplantae</taxon>
        <taxon>Streptophyta</taxon>
        <taxon>Embryophyta</taxon>
        <taxon>Tracheophyta</taxon>
        <taxon>Spermatophyta</taxon>
        <taxon>Magnoliopsida</taxon>
        <taxon>eudicotyledons</taxon>
        <taxon>Gunneridae</taxon>
        <taxon>Pentapetalae</taxon>
        <taxon>rosids</taxon>
        <taxon>fabids</taxon>
        <taxon>Malpighiales</taxon>
        <taxon>Rhizophoraceae</taxon>
        <taxon>Rhizophora</taxon>
    </lineage>
</organism>
<evidence type="ECO:0000313" key="1">
    <source>
        <dbReference type="EMBL" id="MBX59051.1"/>
    </source>
</evidence>
<proteinExistence type="predicted"/>
<accession>A0A2P2PWD9</accession>
<protein>
    <submittedName>
        <fullName evidence="1">Uncharacterized protein</fullName>
    </submittedName>
</protein>
<sequence length="11" mass="1280">MVTPTLLYTLQ</sequence>
<reference evidence="1" key="1">
    <citation type="submission" date="2018-02" db="EMBL/GenBank/DDBJ databases">
        <title>Rhizophora mucronata_Transcriptome.</title>
        <authorList>
            <person name="Meera S.P."/>
            <person name="Sreeshan A."/>
            <person name="Augustine A."/>
        </authorList>
    </citation>
    <scope>NUCLEOTIDE SEQUENCE</scope>
    <source>
        <tissue evidence="1">Leaf</tissue>
    </source>
</reference>